<dbReference type="AlphaFoldDB" id="G5H952"/>
<dbReference type="Proteomes" id="UP000006008">
    <property type="component" value="Unassembled WGS sequence"/>
</dbReference>
<gene>
    <name evidence="3" type="ORF">HMPREF9450_02138</name>
</gene>
<sequence length="252" mass="28550">MGIRQKIRLGFFALGLLLFFSGLMSYFELNKLSNSTRNMLDASLKNMELSKEMLDAVQDQNTALLQIMVTGSAEYDSLLFAGRAKFDAAIREAKISIRDLRGLDSIYAANVQYTGVINNFFDNRAKTGRSDMNWFVGVYKTSYYDLTASIKNFMVSSQSVMDAKTAQLESNAYRAIMPGIIALAIAIIIIVMFSYFIDLYYVRPVLKITEGLHNYLNSKIPFKITMEGRDEVHKLKEYIEALIGLLKNKKSE</sequence>
<feature type="transmembrane region" description="Helical" evidence="1">
    <location>
        <begin position="175"/>
        <end position="197"/>
    </location>
</feature>
<evidence type="ECO:0000259" key="2">
    <source>
        <dbReference type="Pfam" id="PF12729"/>
    </source>
</evidence>
<keyword evidence="1" id="KW-0472">Membrane</keyword>
<accession>G5H952</accession>
<dbReference type="InterPro" id="IPR024478">
    <property type="entry name" value="HlyB_4HB_MCP"/>
</dbReference>
<dbReference type="HOGENOM" id="CLU_1101081_0_0_10"/>
<keyword evidence="4" id="KW-1185">Reference proteome</keyword>
<dbReference type="OrthoDB" id="1005118at2"/>
<dbReference type="PATRIC" id="fig|742725.3.peg.2205"/>
<comment type="caution">
    <text evidence="3">The sequence shown here is derived from an EMBL/GenBank/DDBJ whole genome shotgun (WGS) entry which is preliminary data.</text>
</comment>
<dbReference type="eggNOG" id="ENOG5030J5B">
    <property type="taxonomic scope" value="Bacteria"/>
</dbReference>
<evidence type="ECO:0000256" key="1">
    <source>
        <dbReference type="SAM" id="Phobius"/>
    </source>
</evidence>
<keyword evidence="1" id="KW-0812">Transmembrane</keyword>
<dbReference type="Pfam" id="PF12729">
    <property type="entry name" value="4HB_MCP_1"/>
    <property type="match status" value="1"/>
</dbReference>
<dbReference type="RefSeq" id="WP_009134944.1">
    <property type="nucleotide sequence ID" value="NZ_CP102250.1"/>
</dbReference>
<organism evidence="3 4">
    <name type="scientific">Alistipes indistinctus YIT 12060</name>
    <dbReference type="NCBI Taxonomy" id="742725"/>
    <lineage>
        <taxon>Bacteria</taxon>
        <taxon>Pseudomonadati</taxon>
        <taxon>Bacteroidota</taxon>
        <taxon>Bacteroidia</taxon>
        <taxon>Bacteroidales</taxon>
        <taxon>Rikenellaceae</taxon>
        <taxon>Alistipes</taxon>
    </lineage>
</organism>
<evidence type="ECO:0000313" key="3">
    <source>
        <dbReference type="EMBL" id="EHB92089.1"/>
    </source>
</evidence>
<dbReference type="EMBL" id="ADLD01000013">
    <property type="protein sequence ID" value="EHB92089.1"/>
    <property type="molecule type" value="Genomic_DNA"/>
</dbReference>
<name>G5H952_9BACT</name>
<dbReference type="GeneID" id="92814840"/>
<dbReference type="STRING" id="742725.HMPREF9450_02138"/>
<evidence type="ECO:0000313" key="4">
    <source>
        <dbReference type="Proteomes" id="UP000006008"/>
    </source>
</evidence>
<proteinExistence type="predicted"/>
<protein>
    <recommendedName>
        <fullName evidence="2">Chemotaxis methyl-accepting receptor HlyB-like 4HB MCP domain-containing protein</fullName>
    </recommendedName>
</protein>
<keyword evidence="1" id="KW-1133">Transmembrane helix</keyword>
<reference evidence="3 4" key="1">
    <citation type="submission" date="2011-08" db="EMBL/GenBank/DDBJ databases">
        <title>The Genome Sequence of Alistipes indistinctus YIT 12060.</title>
        <authorList>
            <consortium name="The Broad Institute Genome Sequencing Platform"/>
            <person name="Earl A."/>
            <person name="Ward D."/>
            <person name="Feldgarden M."/>
            <person name="Gevers D."/>
            <person name="Morotomi M."/>
            <person name="Young S.K."/>
            <person name="Zeng Q."/>
            <person name="Gargeya S."/>
            <person name="Fitzgerald M."/>
            <person name="Haas B."/>
            <person name="Abouelleil A."/>
            <person name="Alvarado L."/>
            <person name="Arachchi H.M."/>
            <person name="Berlin A."/>
            <person name="Brown A."/>
            <person name="Chapman S.B."/>
            <person name="Chen Z."/>
            <person name="Dunbar C."/>
            <person name="Freedman E."/>
            <person name="Gearin G."/>
            <person name="Gellesch M."/>
            <person name="Goldberg J."/>
            <person name="Griggs A."/>
            <person name="Gujja S."/>
            <person name="Heiman D."/>
            <person name="Howarth C."/>
            <person name="Larson L."/>
            <person name="Lui A."/>
            <person name="MacDonald P.J.P."/>
            <person name="Montmayeur A."/>
            <person name="Murphy C."/>
            <person name="Neiman D."/>
            <person name="Pearson M."/>
            <person name="Priest M."/>
            <person name="Roberts A."/>
            <person name="Saif S."/>
            <person name="Shea T."/>
            <person name="Shenoy N."/>
            <person name="Sisk P."/>
            <person name="Stolte C."/>
            <person name="Sykes S."/>
            <person name="Wortman J."/>
            <person name="Nusbaum C."/>
            <person name="Birren B."/>
        </authorList>
    </citation>
    <scope>NUCLEOTIDE SEQUENCE [LARGE SCALE GENOMIC DNA]</scope>
    <source>
        <strain evidence="3 4">YIT 12060</strain>
    </source>
</reference>
<feature type="domain" description="Chemotaxis methyl-accepting receptor HlyB-like 4HB MCP" evidence="2">
    <location>
        <begin position="1"/>
        <end position="72"/>
    </location>
</feature>